<keyword evidence="7 9" id="KW-0411">Iron-sulfur</keyword>
<evidence type="ECO:0000256" key="3">
    <source>
        <dbReference type="ARBA" id="ARBA00022617"/>
    </source>
</evidence>
<dbReference type="Pfam" id="PF04055">
    <property type="entry name" value="Radical_SAM"/>
    <property type="match status" value="1"/>
</dbReference>
<dbReference type="SFLD" id="SFLDG01082">
    <property type="entry name" value="B12-binding_domain_containing"/>
    <property type="match status" value="1"/>
</dbReference>
<keyword evidence="12" id="KW-1185">Reference proteome</keyword>
<keyword evidence="8 9" id="KW-0143">Chaperone</keyword>
<dbReference type="PROSITE" id="PS51918">
    <property type="entry name" value="RADICAL_SAM"/>
    <property type="match status" value="1"/>
</dbReference>
<proteinExistence type="inferred from homology"/>
<name>A0A1Y4T1M9_9FIRM</name>
<dbReference type="InterPro" id="IPR010723">
    <property type="entry name" value="HemN_C"/>
</dbReference>
<evidence type="ECO:0000256" key="9">
    <source>
        <dbReference type="RuleBase" id="RU364116"/>
    </source>
</evidence>
<dbReference type="Proteomes" id="UP000195305">
    <property type="component" value="Unassembled WGS sequence"/>
</dbReference>
<keyword evidence="4 9" id="KW-0949">S-adenosyl-L-methionine</keyword>
<dbReference type="InterPro" id="IPR006638">
    <property type="entry name" value="Elp3/MiaA/NifB-like_rSAM"/>
</dbReference>
<dbReference type="SFLD" id="SFLDS00029">
    <property type="entry name" value="Radical_SAM"/>
    <property type="match status" value="1"/>
</dbReference>
<evidence type="ECO:0000256" key="8">
    <source>
        <dbReference type="ARBA" id="ARBA00023186"/>
    </source>
</evidence>
<comment type="function">
    <text evidence="9">Probably acts as a heme chaperone, transferring heme to an unknown acceptor. Binds one molecule of heme per monomer, possibly covalently. Binds 1 [4Fe-4S] cluster. The cluster is coordinated with 3 cysteines and an exchangeable S-adenosyl-L-methionine.</text>
</comment>
<dbReference type="OrthoDB" id="9808022at2"/>
<evidence type="ECO:0000256" key="5">
    <source>
        <dbReference type="ARBA" id="ARBA00022723"/>
    </source>
</evidence>
<dbReference type="InterPro" id="IPR058240">
    <property type="entry name" value="rSAM_sf"/>
</dbReference>
<dbReference type="SMART" id="SM00729">
    <property type="entry name" value="Elp3"/>
    <property type="match status" value="1"/>
</dbReference>
<dbReference type="PANTHER" id="PTHR13932">
    <property type="entry name" value="COPROPORPHYRINIGEN III OXIDASE"/>
    <property type="match status" value="1"/>
</dbReference>
<protein>
    <recommendedName>
        <fullName evidence="2 9">Heme chaperone HemW</fullName>
    </recommendedName>
</protein>
<keyword evidence="5 9" id="KW-0479">Metal-binding</keyword>
<evidence type="ECO:0000256" key="6">
    <source>
        <dbReference type="ARBA" id="ARBA00023004"/>
    </source>
</evidence>
<feature type="domain" description="Radical SAM core" evidence="10">
    <location>
        <begin position="1"/>
        <end position="226"/>
    </location>
</feature>
<evidence type="ECO:0000313" key="12">
    <source>
        <dbReference type="Proteomes" id="UP000195305"/>
    </source>
</evidence>
<dbReference type="RefSeq" id="WP_087357357.1">
    <property type="nucleotide sequence ID" value="NZ_NFLJ01000007.1"/>
</dbReference>
<dbReference type="SFLD" id="SFLDF00562">
    <property type="entry name" value="HemN-like__clustered_with_heat"/>
    <property type="match status" value="1"/>
</dbReference>
<dbReference type="NCBIfam" id="TIGR00539">
    <property type="entry name" value="hemN_rel"/>
    <property type="match status" value="1"/>
</dbReference>
<evidence type="ECO:0000256" key="1">
    <source>
        <dbReference type="ARBA" id="ARBA00006100"/>
    </source>
</evidence>
<comment type="similarity">
    <text evidence="1">Belongs to the anaerobic coproporphyrinogen-III oxidase family. HemW subfamily.</text>
</comment>
<evidence type="ECO:0000256" key="7">
    <source>
        <dbReference type="ARBA" id="ARBA00023014"/>
    </source>
</evidence>
<evidence type="ECO:0000259" key="10">
    <source>
        <dbReference type="PROSITE" id="PS51918"/>
    </source>
</evidence>
<evidence type="ECO:0000256" key="2">
    <source>
        <dbReference type="ARBA" id="ARBA00017228"/>
    </source>
</evidence>
<evidence type="ECO:0000313" key="11">
    <source>
        <dbReference type="EMBL" id="OUQ35540.1"/>
    </source>
</evidence>
<dbReference type="InterPro" id="IPR034505">
    <property type="entry name" value="Coproporphyrinogen-III_oxidase"/>
</dbReference>
<dbReference type="GO" id="GO:0006779">
    <property type="term" value="P:porphyrin-containing compound biosynthetic process"/>
    <property type="evidence" value="ECO:0007669"/>
    <property type="project" value="InterPro"/>
</dbReference>
<dbReference type="PANTHER" id="PTHR13932:SF5">
    <property type="entry name" value="RADICAL S-ADENOSYL METHIONINE DOMAIN-CONTAINING PROTEIN 1, MITOCHONDRIAL"/>
    <property type="match status" value="1"/>
</dbReference>
<dbReference type="InterPro" id="IPR004559">
    <property type="entry name" value="HemW-like"/>
</dbReference>
<dbReference type="GO" id="GO:0046872">
    <property type="term" value="F:metal ion binding"/>
    <property type="evidence" value="ECO:0007669"/>
    <property type="project" value="UniProtKB-UniRule"/>
</dbReference>
<sequence length="365" mass="43203">MSALYVHIPFCQHICTYCDFCKVFYNEKWAWQYLDALAFEIQQKQLSHDYKTIYIGGGTPTALTYEQLQYLFELLKPYAHHCQEWSMEINPETMNHEKLELCVQNGVNRLSIGVQTFHNHLLKKIGRVHTCEQVKSFILEAQNKGVQDINIDLMYGLPEQTIQDVCEDIDELVKLKVGHVSYYSLILEDHTILKNEHYQPLNDEEDAKIYALIRERLQQHGYHQYEVSNFYAYKPSLHNLVYWHYEDYDGIGVSAHSLKNGHRYENTKSLTRYLEHHYLENDIILTESDRLFEKIMMGLRLNEGISISHINQLYGIDFQKRYHHVIEKYQKMNLLEIENGYLKTTSLGINYLNSILIDFLDDEQT</sequence>
<evidence type="ECO:0000256" key="4">
    <source>
        <dbReference type="ARBA" id="ARBA00022691"/>
    </source>
</evidence>
<dbReference type="GO" id="GO:0005737">
    <property type="term" value="C:cytoplasm"/>
    <property type="evidence" value="ECO:0007669"/>
    <property type="project" value="UniProtKB-SubCell"/>
</dbReference>
<keyword evidence="6 9" id="KW-0408">Iron</keyword>
<dbReference type="InterPro" id="IPR013785">
    <property type="entry name" value="Aldolase_TIM"/>
</dbReference>
<dbReference type="InterPro" id="IPR007197">
    <property type="entry name" value="rSAM"/>
</dbReference>
<dbReference type="SFLD" id="SFLDG01065">
    <property type="entry name" value="anaerobic_coproporphyrinogen-I"/>
    <property type="match status" value="1"/>
</dbReference>
<keyword evidence="9" id="KW-0963">Cytoplasm</keyword>
<dbReference type="SUPFAM" id="SSF102114">
    <property type="entry name" value="Radical SAM enzymes"/>
    <property type="match status" value="1"/>
</dbReference>
<dbReference type="Pfam" id="PF06969">
    <property type="entry name" value="HemN_C"/>
    <property type="match status" value="1"/>
</dbReference>
<comment type="caution">
    <text evidence="11">The sequence shown here is derived from an EMBL/GenBank/DDBJ whole genome shotgun (WGS) entry which is preliminary data.</text>
</comment>
<dbReference type="GO" id="GO:0051539">
    <property type="term" value="F:4 iron, 4 sulfur cluster binding"/>
    <property type="evidence" value="ECO:0007669"/>
    <property type="project" value="UniProtKB-UniRule"/>
</dbReference>
<dbReference type="EMBL" id="NFLJ01000007">
    <property type="protein sequence ID" value="OUQ35540.1"/>
    <property type="molecule type" value="Genomic_DNA"/>
</dbReference>
<keyword evidence="3 9" id="KW-0349">Heme</keyword>
<keyword evidence="9" id="KW-0004">4Fe-4S</keyword>
<reference evidence="11 12" key="1">
    <citation type="journal article" date="2018" name="BMC Genomics">
        <title>Whole genome sequencing and function prediction of 133 gut anaerobes isolated from chicken caecum in pure cultures.</title>
        <authorList>
            <person name="Medvecky M."/>
            <person name="Cejkova D."/>
            <person name="Polansky O."/>
            <person name="Karasova D."/>
            <person name="Kubasova T."/>
            <person name="Cizek A."/>
            <person name="Rychlik I."/>
        </authorList>
    </citation>
    <scope>NUCLEOTIDE SEQUENCE [LARGE SCALE GENOMIC DNA]</scope>
    <source>
        <strain evidence="11 12">An13</strain>
    </source>
</reference>
<organism evidence="11 12">
    <name type="scientific">Massilimicrobiota timonensis</name>
    <dbReference type="NCBI Taxonomy" id="1776392"/>
    <lineage>
        <taxon>Bacteria</taxon>
        <taxon>Bacillati</taxon>
        <taxon>Bacillota</taxon>
        <taxon>Erysipelotrichia</taxon>
        <taxon>Erysipelotrichales</taxon>
        <taxon>Erysipelotrichaceae</taxon>
        <taxon>Massilimicrobiota</taxon>
    </lineage>
</organism>
<accession>A0A1Y4T1M9</accession>
<dbReference type="GO" id="GO:0004109">
    <property type="term" value="F:coproporphyrinogen oxidase activity"/>
    <property type="evidence" value="ECO:0007669"/>
    <property type="project" value="InterPro"/>
</dbReference>
<comment type="subcellular location">
    <subcellularLocation>
        <location evidence="9">Cytoplasm</location>
    </subcellularLocation>
</comment>
<gene>
    <name evidence="11" type="ORF">B5E75_03270</name>
</gene>
<dbReference type="Gene3D" id="3.20.20.70">
    <property type="entry name" value="Aldolase class I"/>
    <property type="match status" value="1"/>
</dbReference>
<dbReference type="AlphaFoldDB" id="A0A1Y4T1M9"/>